<feature type="region of interest" description="Disordered" evidence="1">
    <location>
        <begin position="1279"/>
        <end position="1309"/>
    </location>
</feature>
<feature type="compositionally biased region" description="Low complexity" evidence="1">
    <location>
        <begin position="1224"/>
        <end position="1240"/>
    </location>
</feature>
<dbReference type="InterPro" id="IPR052850">
    <property type="entry name" value="NPAT_LisH"/>
</dbReference>
<dbReference type="GO" id="GO:0005634">
    <property type="term" value="C:nucleus"/>
    <property type="evidence" value="ECO:0007669"/>
    <property type="project" value="TreeGrafter"/>
</dbReference>
<feature type="compositionally biased region" description="Basic and acidic residues" evidence="1">
    <location>
        <begin position="1170"/>
        <end position="1194"/>
    </location>
</feature>
<comment type="caution">
    <text evidence="3">The sequence shown here is derived from an EMBL/GenBank/DDBJ whole genome shotgun (WGS) entry which is preliminary data.</text>
</comment>
<dbReference type="Proteomes" id="UP000538472">
    <property type="component" value="Unassembled WGS sequence"/>
</dbReference>
<feature type="compositionally biased region" description="Basic and acidic residues" evidence="1">
    <location>
        <begin position="464"/>
        <end position="486"/>
    </location>
</feature>
<keyword evidence="4" id="KW-1185">Reference proteome</keyword>
<dbReference type="PANTHER" id="PTHR15087">
    <property type="entry name" value="PROTEIN NPAT"/>
    <property type="match status" value="1"/>
</dbReference>
<reference evidence="3 4" key="1">
    <citation type="submission" date="2019-09" db="EMBL/GenBank/DDBJ databases">
        <title>Bird 10,000 Genomes (B10K) Project - Family phase.</title>
        <authorList>
            <person name="Zhang G."/>
        </authorList>
    </citation>
    <scope>NUCLEOTIDE SEQUENCE [LARGE SCALE GENOMIC DNA]</scope>
    <source>
        <strain evidence="3">B10K-CU-031-10</strain>
        <tissue evidence="3">Muscle</tissue>
    </source>
</reference>
<feature type="region of interest" description="Disordered" evidence="1">
    <location>
        <begin position="533"/>
        <end position="590"/>
    </location>
</feature>
<accession>A0A7K8T1M3</accession>
<feature type="region of interest" description="Disordered" evidence="1">
    <location>
        <begin position="669"/>
        <end position="690"/>
    </location>
</feature>
<feature type="compositionally biased region" description="Polar residues" evidence="1">
    <location>
        <begin position="576"/>
        <end position="586"/>
    </location>
</feature>
<proteinExistence type="predicted"/>
<feature type="compositionally biased region" description="Polar residues" evidence="1">
    <location>
        <begin position="1195"/>
        <end position="1204"/>
    </location>
</feature>
<evidence type="ECO:0000313" key="4">
    <source>
        <dbReference type="Proteomes" id="UP000538472"/>
    </source>
</evidence>
<organism evidence="3 4">
    <name type="scientific">Nyctibius bracteatus</name>
    <name type="common">Rufous potoo</name>
    <dbReference type="NCBI Taxonomy" id="48426"/>
    <lineage>
        <taxon>Eukaryota</taxon>
        <taxon>Metazoa</taxon>
        <taxon>Chordata</taxon>
        <taxon>Craniata</taxon>
        <taxon>Vertebrata</taxon>
        <taxon>Euteleostomi</taxon>
        <taxon>Archelosauria</taxon>
        <taxon>Archosauria</taxon>
        <taxon>Dinosauria</taxon>
        <taxon>Saurischia</taxon>
        <taxon>Theropoda</taxon>
        <taxon>Coelurosauria</taxon>
        <taxon>Aves</taxon>
        <taxon>Neognathae</taxon>
        <taxon>Neoaves</taxon>
        <taxon>Strisores</taxon>
        <taxon>Caprimulgiformes</taxon>
        <taxon>Nyctibiidae</taxon>
        <taxon>Nyctibius</taxon>
    </lineage>
</organism>
<feature type="compositionally biased region" description="Polar residues" evidence="1">
    <location>
        <begin position="670"/>
        <end position="690"/>
    </location>
</feature>
<dbReference type="InterPro" id="IPR031442">
    <property type="entry name" value="NPAT_C"/>
</dbReference>
<feature type="compositionally biased region" description="Polar residues" evidence="1">
    <location>
        <begin position="214"/>
        <end position="226"/>
    </location>
</feature>
<feature type="region of interest" description="Disordered" evidence="1">
    <location>
        <begin position="457"/>
        <end position="488"/>
    </location>
</feature>
<name>A0A7K8T1M3_9AVES</name>
<feature type="compositionally biased region" description="Polar residues" evidence="1">
    <location>
        <begin position="533"/>
        <end position="543"/>
    </location>
</feature>
<evidence type="ECO:0000256" key="1">
    <source>
        <dbReference type="SAM" id="MobiDB-lite"/>
    </source>
</evidence>
<feature type="region of interest" description="Disordered" evidence="1">
    <location>
        <begin position="195"/>
        <end position="241"/>
    </location>
</feature>
<feature type="domain" description="Protein NPAT C-terminal" evidence="2">
    <location>
        <begin position="782"/>
        <end position="1447"/>
    </location>
</feature>
<feature type="region of interest" description="Disordered" evidence="1">
    <location>
        <begin position="726"/>
        <end position="756"/>
    </location>
</feature>
<sequence length="1447" mass="155949">VAGYLQQEKLLATCREFILESSDLKEYAEHCTEDGFIPACLLSLCGKNLTTILNEYVAMKTKETTNEVPAMMSSLWKKLDYTLSQIRSMQNSTGFSTNQRTRTRSGIVEMKRQRMLQQSAAANSGLLSVAHQPGPQNSSFIVSPQVIHRPTISQSVSQTRLNTLFVHQSQTQENKINTGDFIHIQVPASQERKLHSNLLSPGRRKSESQKRKSIATTGPLSAARSSQDPDEVITEKESEPLEEFIDGNFPQLVIENAREKILSNKSLQEKLAENINKILGSDGNVAQAPKQTDSGPTEQETSIDEILGLQGEIHMSEEAIQDILEQTESDPAFQALFDLFDHGKTKVNKNLPAGISGQSGVEDAILVDEDNLETLGSSLGMEEASRCDNSRESLSCKGFQLGEASCALKTSINDEDMAKKNATNEQLHGNCRPRKQTEVLKTVTPEHVGELEIAFDSVPGLTEPNKRQSSDGECNEHCEDSYDKESSVLGSANERAMEIEKGPLSHSAQSSPNLEYVHSGSPQISLISLAEGTTASENKTHSGSKCHLSPDTSLPEKTVAESPCDGSPGHSVLLRKNNSSISSPSADTGKEQAVTNDTAAFPAILQNSSHHSNHQEQSTQSDCAARSAVKISDLDKTELQLEVVDTSNKTYSNDQHTLDKTCKKDFTLPSGLSNSEGTQGEMQEPSSSTKVDADNIYFSSGDDACTEISVVSTDNNLITSEICHSPLPETASSTDGSGTEAKSISGVSSSSQPMDVDPSNIMSLKIIISDDPFISSDTELNNAVSSITGENLPTIILSSPAKSPTKTAGLSKCLTSEDAEKNVDSALAEQNLLVLRPKDPVVTSVNTQSEDCTVFSVAGTTNLAKEGGFIQLMPATSPAFGNSNNLYIATCVTDPATLGTAVTPSNVVVLPGNSMPLAAQAPAVQQLRTPPRSSNTFAANQTVSPNFAQGSAIIITSPVQPVLQGMVGMIPLSVVGQNGNTFSAPACQVLHMPVANPVCNRSVPKLPIPPKSQKIPGARNKTNTGTHLAFLRRAEEKWETGNSDKLITAELGRKVEENLPVAAAESTSSNSRQSESHRRVLCFDNVLPAPGGNTQTQTTKSLSQKERNENTLFVVDSASSSAKAQAAKREKDKTLPRILCKPEVGINRSASAKEPQPERKVATAGLPLDPFHKTTANKENELRRDTDEKQKNQDTAKLSNGQQSVTLWNEKTVASVQELNKKQGSLSNGTSKSSVSVSASKEPKREPAKVSTQGLCLSSPFTKQCVEMLQDIQWHSPTSKTVENGELPVPRTPSGVGDRHTDDTTDSVRTPTCRRFTEESATPRIMVPPATPDLPACSPASETGSENSVSMAAHTLMILSRAAIARTSTATPLKDNTQQFRSLRSAVKKRKLEDLNEGERNSRSANRKDLQSSPTPSKKKKIKAKLPNSFPAGMDVDKFLLSLHYDE</sequence>
<evidence type="ECO:0000259" key="2">
    <source>
        <dbReference type="Pfam" id="PF15712"/>
    </source>
</evidence>
<feature type="compositionally biased region" description="Polar residues" evidence="1">
    <location>
        <begin position="730"/>
        <end position="753"/>
    </location>
</feature>
<dbReference type="EMBL" id="VWZB01000372">
    <property type="protein sequence ID" value="NXF35280.1"/>
    <property type="molecule type" value="Genomic_DNA"/>
</dbReference>
<dbReference type="PANTHER" id="PTHR15087:SF14">
    <property type="entry name" value="PROTEIN NPAT"/>
    <property type="match status" value="1"/>
</dbReference>
<dbReference type="Pfam" id="PF15712">
    <property type="entry name" value="NPAT_C"/>
    <property type="match status" value="1"/>
</dbReference>
<feature type="region of interest" description="Disordered" evidence="1">
    <location>
        <begin position="1220"/>
        <end position="1251"/>
    </location>
</feature>
<feature type="compositionally biased region" description="Basic and acidic residues" evidence="1">
    <location>
        <begin position="1391"/>
        <end position="1410"/>
    </location>
</feature>
<feature type="non-terminal residue" evidence="3">
    <location>
        <position position="1447"/>
    </location>
</feature>
<feature type="region of interest" description="Disordered" evidence="1">
    <location>
        <begin position="1085"/>
        <end position="1204"/>
    </location>
</feature>
<feature type="region of interest" description="Disordered" evidence="1">
    <location>
        <begin position="1375"/>
        <end position="1433"/>
    </location>
</feature>
<evidence type="ECO:0000313" key="3">
    <source>
        <dbReference type="EMBL" id="NXF35280.1"/>
    </source>
</evidence>
<feature type="non-terminal residue" evidence="3">
    <location>
        <position position="1"/>
    </location>
</feature>
<protein>
    <submittedName>
        <fullName evidence="3">NPAT protein</fullName>
    </submittedName>
</protein>
<gene>
    <name evidence="3" type="primary">Npat</name>
    <name evidence="3" type="ORF">NYCBRA_R06665</name>
</gene>
<dbReference type="GO" id="GO:0003712">
    <property type="term" value="F:transcription coregulator activity"/>
    <property type="evidence" value="ECO:0007669"/>
    <property type="project" value="TreeGrafter"/>
</dbReference>